<keyword evidence="1" id="KW-0472">Membrane</keyword>
<feature type="transmembrane region" description="Helical" evidence="1">
    <location>
        <begin position="118"/>
        <end position="136"/>
    </location>
</feature>
<evidence type="ECO:0000256" key="1">
    <source>
        <dbReference type="SAM" id="Phobius"/>
    </source>
</evidence>
<protein>
    <submittedName>
        <fullName evidence="2">Uncharacterized protein</fullName>
    </submittedName>
</protein>
<evidence type="ECO:0000313" key="3">
    <source>
        <dbReference type="Proteomes" id="UP000527355"/>
    </source>
</evidence>
<dbReference type="AlphaFoldDB" id="A0A7J7VYZ2"/>
<gene>
    <name evidence="2" type="ORF">mMyoMyo1_012268</name>
</gene>
<comment type="caution">
    <text evidence="2">The sequence shown here is derived from an EMBL/GenBank/DDBJ whole genome shotgun (WGS) entry which is preliminary data.</text>
</comment>
<keyword evidence="3" id="KW-1185">Reference proteome</keyword>
<proteinExistence type="predicted"/>
<evidence type="ECO:0000313" key="2">
    <source>
        <dbReference type="EMBL" id="KAF6330273.1"/>
    </source>
</evidence>
<dbReference type="Proteomes" id="UP000527355">
    <property type="component" value="Unassembled WGS sequence"/>
</dbReference>
<accession>A0A7J7VYZ2</accession>
<feature type="transmembrane region" description="Helical" evidence="1">
    <location>
        <begin position="94"/>
        <end position="112"/>
    </location>
</feature>
<organism evidence="2 3">
    <name type="scientific">Myotis myotis</name>
    <name type="common">Greater mouse-eared bat</name>
    <name type="synonym">Vespertilio myotis</name>
    <dbReference type="NCBI Taxonomy" id="51298"/>
    <lineage>
        <taxon>Eukaryota</taxon>
        <taxon>Metazoa</taxon>
        <taxon>Chordata</taxon>
        <taxon>Craniata</taxon>
        <taxon>Vertebrata</taxon>
        <taxon>Euteleostomi</taxon>
        <taxon>Mammalia</taxon>
        <taxon>Eutheria</taxon>
        <taxon>Laurasiatheria</taxon>
        <taxon>Chiroptera</taxon>
        <taxon>Yangochiroptera</taxon>
        <taxon>Vespertilionidae</taxon>
        <taxon>Myotis</taxon>
    </lineage>
</organism>
<keyword evidence="1" id="KW-0812">Transmembrane</keyword>
<reference evidence="2 3" key="1">
    <citation type="journal article" date="2020" name="Nature">
        <title>Six reference-quality genomes reveal evolution of bat adaptations.</title>
        <authorList>
            <person name="Jebb D."/>
            <person name="Huang Z."/>
            <person name="Pippel M."/>
            <person name="Hughes G.M."/>
            <person name="Lavrichenko K."/>
            <person name="Devanna P."/>
            <person name="Winkler S."/>
            <person name="Jermiin L.S."/>
            <person name="Skirmuntt E.C."/>
            <person name="Katzourakis A."/>
            <person name="Burkitt-Gray L."/>
            <person name="Ray D.A."/>
            <person name="Sullivan K.A.M."/>
            <person name="Roscito J.G."/>
            <person name="Kirilenko B.M."/>
            <person name="Davalos L.M."/>
            <person name="Corthals A.P."/>
            <person name="Power M.L."/>
            <person name="Jones G."/>
            <person name="Ransome R.D."/>
            <person name="Dechmann D.K.N."/>
            <person name="Locatelli A.G."/>
            <person name="Puechmaille S.J."/>
            <person name="Fedrigo O."/>
            <person name="Jarvis E.D."/>
            <person name="Hiller M."/>
            <person name="Vernes S.C."/>
            <person name="Myers E.W."/>
            <person name="Teeling E.C."/>
        </authorList>
    </citation>
    <scope>NUCLEOTIDE SEQUENCE [LARGE SCALE GENOMIC DNA]</scope>
    <source>
        <strain evidence="2">MMyoMyo1</strain>
        <tissue evidence="2">Flight muscle</tissue>
    </source>
</reference>
<keyword evidence="1" id="KW-1133">Transmembrane helix</keyword>
<name>A0A7J7VYZ2_MYOMY</name>
<dbReference type="EMBL" id="JABWUV010000009">
    <property type="protein sequence ID" value="KAF6330273.1"/>
    <property type="molecule type" value="Genomic_DNA"/>
</dbReference>
<sequence>MSFLPFREWFGNFIFQVRRNHRKPSLIGKLPGATLQGSSTRVQDEALWPKLAPRGCASTKTHGHLCQDLDQRIIALGKDCITYGKVNKPRSSSCSWVLACVLFAVFLFLRIYSSIHSFFLQVLSVLLIFYFYTFFLY</sequence>